<reference evidence="2 3" key="1">
    <citation type="submission" date="2024-09" db="EMBL/GenBank/DDBJ databases">
        <title>Chromosome-scale assembly of Riccia sorocarpa.</title>
        <authorList>
            <person name="Paukszto L."/>
        </authorList>
    </citation>
    <scope>NUCLEOTIDE SEQUENCE [LARGE SCALE GENOMIC DNA]</scope>
    <source>
        <strain evidence="2">LP-2024</strain>
        <tissue evidence="2">Aerial parts of the thallus</tissue>
    </source>
</reference>
<accession>A0ABD3HBI1</accession>
<dbReference type="InterPro" id="IPR052566">
    <property type="entry name" value="Non-lysos_glucosylceramidase"/>
</dbReference>
<evidence type="ECO:0000313" key="2">
    <source>
        <dbReference type="EMBL" id="KAL3688862.1"/>
    </source>
</evidence>
<dbReference type="Proteomes" id="UP001633002">
    <property type="component" value="Unassembled WGS sequence"/>
</dbReference>
<proteinExistence type="predicted"/>
<gene>
    <name evidence="2" type="ORF">R1sor_015171</name>
</gene>
<evidence type="ECO:0000259" key="1">
    <source>
        <dbReference type="Pfam" id="PF12215"/>
    </source>
</evidence>
<feature type="domain" description="Glycosyl-hydrolase family 116 N-terminal" evidence="1">
    <location>
        <begin position="106"/>
        <end position="247"/>
    </location>
</feature>
<dbReference type="PANTHER" id="PTHR12654">
    <property type="entry name" value="BILE ACID BETA-GLUCOSIDASE-RELATED"/>
    <property type="match status" value="1"/>
</dbReference>
<dbReference type="InterPro" id="IPR024462">
    <property type="entry name" value="GH116_N"/>
</dbReference>
<evidence type="ECO:0000313" key="3">
    <source>
        <dbReference type="Proteomes" id="UP001633002"/>
    </source>
</evidence>
<dbReference type="PANTHER" id="PTHR12654:SF0">
    <property type="entry name" value="NON-LYSOSOMAL GLUCOSYLCERAMIDASE"/>
    <property type="match status" value="1"/>
</dbReference>
<keyword evidence="3" id="KW-1185">Reference proteome</keyword>
<dbReference type="AlphaFoldDB" id="A0ABD3HBI1"/>
<dbReference type="EMBL" id="JBJQOH010000004">
    <property type="protein sequence ID" value="KAL3688862.1"/>
    <property type="molecule type" value="Genomic_DNA"/>
</dbReference>
<comment type="caution">
    <text evidence="2">The sequence shown here is derived from an EMBL/GenBank/DDBJ whole genome shotgun (WGS) entry which is preliminary data.</text>
</comment>
<organism evidence="2 3">
    <name type="scientific">Riccia sorocarpa</name>
    <dbReference type="NCBI Taxonomy" id="122646"/>
    <lineage>
        <taxon>Eukaryota</taxon>
        <taxon>Viridiplantae</taxon>
        <taxon>Streptophyta</taxon>
        <taxon>Embryophyta</taxon>
        <taxon>Marchantiophyta</taxon>
        <taxon>Marchantiopsida</taxon>
        <taxon>Marchantiidae</taxon>
        <taxon>Marchantiales</taxon>
        <taxon>Ricciaceae</taxon>
        <taxon>Riccia</taxon>
    </lineage>
</organism>
<protein>
    <recommendedName>
        <fullName evidence="1">Glycosyl-hydrolase family 116 N-terminal domain-containing protein</fullName>
    </recommendedName>
</protein>
<name>A0ABD3HBI1_9MARC</name>
<dbReference type="Pfam" id="PF12215">
    <property type="entry name" value="Glyco_hydr_116N"/>
    <property type="match status" value="1"/>
</dbReference>
<sequence length="248" mass="28370">MTGISTSRIFHHHRRPSWPLNEFVHKPTLALLESDPGAPPKLAWRRKLNCSAGFLKEFSVTFWEAIKMLGLGLRLWTYVRSERAQGRVPPIDPFTKESTRPSACHGVPMGGIGGGSIGRGFRGEFRRWQLLPGVCEEAPQLANQFSVFITRENHHGGKKHISSVLSPGKPLDFEYVVFYKHLKTLLLHRKKIGCCRFYPLVVLLPVPQHVFYRDKEDDVGISKWDWNLDGQHSTYHALFPRAWTIYDG</sequence>